<dbReference type="InterPro" id="IPR032508">
    <property type="entry name" value="FecR_C"/>
</dbReference>
<evidence type="ECO:0000259" key="3">
    <source>
        <dbReference type="Pfam" id="PF16344"/>
    </source>
</evidence>
<dbReference type="KEGG" id="rhoz:GXP67_02950"/>
<dbReference type="Gene3D" id="2.60.120.1440">
    <property type="match status" value="1"/>
</dbReference>
<dbReference type="GO" id="GO:0016989">
    <property type="term" value="F:sigma factor antagonist activity"/>
    <property type="evidence" value="ECO:0007669"/>
    <property type="project" value="TreeGrafter"/>
</dbReference>
<feature type="domain" description="Protein FecR C-terminal" evidence="3">
    <location>
        <begin position="279"/>
        <end position="349"/>
    </location>
</feature>
<evidence type="ECO:0000313" key="5">
    <source>
        <dbReference type="Proteomes" id="UP000480178"/>
    </source>
</evidence>
<reference evidence="4 5" key="1">
    <citation type="submission" date="2020-01" db="EMBL/GenBank/DDBJ databases">
        <authorList>
            <person name="Kim M.K."/>
        </authorList>
    </citation>
    <scope>NUCLEOTIDE SEQUENCE [LARGE SCALE GENOMIC DNA]</scope>
    <source>
        <strain evidence="4 5">172606-1</strain>
    </source>
</reference>
<dbReference type="InterPro" id="IPR012373">
    <property type="entry name" value="Ferrdict_sens_TM"/>
</dbReference>
<sequence>MDSKLIDKYYKGECSPQEVEQVLEWFKRKEMDAGQLQDMYEFWQEAEEEKTNEEFSQASARLFTNISQKIDAQEKQSLTQHSVPVAAKKRKPAYIKNNQWKVLMKVAASIVLPIGLVWLLAVYFSGTTQPETQLVSVETSPGTRKTIHLADGSTIMLNGGSKVSYQPHFSASKREIRLKGEAFFEVAKDSLRPFIVQTGTLSTQALGTSFNISYREKENAISVALATGIVKIDKGTQQASSQIARLKPGQQLIYNKVNHGYKVKDFDAREVLSWREGILYFKQANLAQVVSKLENWYGLTVELTGKIPGRDKEWHYTGSYQNQSLDNVLEGIAFVKKFSYEKNGNTVKIKFN</sequence>
<keyword evidence="1" id="KW-0472">Membrane</keyword>
<dbReference type="PANTHER" id="PTHR30273:SF2">
    <property type="entry name" value="PROTEIN FECR"/>
    <property type="match status" value="1"/>
</dbReference>
<keyword evidence="1" id="KW-1133">Transmembrane helix</keyword>
<keyword evidence="1" id="KW-0812">Transmembrane</keyword>
<evidence type="ECO:0000256" key="1">
    <source>
        <dbReference type="SAM" id="Phobius"/>
    </source>
</evidence>
<dbReference type="EMBL" id="CP048222">
    <property type="protein sequence ID" value="QHT65696.1"/>
    <property type="molecule type" value="Genomic_DNA"/>
</dbReference>
<protein>
    <submittedName>
        <fullName evidence="4">DUF4974 domain-containing protein</fullName>
    </submittedName>
</protein>
<dbReference type="Gene3D" id="3.55.50.30">
    <property type="match status" value="1"/>
</dbReference>
<accession>A0A6C0GCL2</accession>
<gene>
    <name evidence="4" type="ORF">GXP67_02950</name>
</gene>
<dbReference type="RefSeq" id="WP_162441776.1">
    <property type="nucleotide sequence ID" value="NZ_CP048222.1"/>
</dbReference>
<name>A0A6C0GCL2_9BACT</name>
<feature type="transmembrane region" description="Helical" evidence="1">
    <location>
        <begin position="102"/>
        <end position="124"/>
    </location>
</feature>
<organism evidence="4 5">
    <name type="scientific">Rhodocytophaga rosea</name>
    <dbReference type="NCBI Taxonomy" id="2704465"/>
    <lineage>
        <taxon>Bacteria</taxon>
        <taxon>Pseudomonadati</taxon>
        <taxon>Bacteroidota</taxon>
        <taxon>Cytophagia</taxon>
        <taxon>Cytophagales</taxon>
        <taxon>Rhodocytophagaceae</taxon>
        <taxon>Rhodocytophaga</taxon>
    </lineage>
</organism>
<dbReference type="Pfam" id="PF04773">
    <property type="entry name" value="FecR"/>
    <property type="match status" value="1"/>
</dbReference>
<dbReference type="AlphaFoldDB" id="A0A6C0GCL2"/>
<dbReference type="PANTHER" id="PTHR30273">
    <property type="entry name" value="PERIPLASMIC SIGNAL SENSOR AND SIGMA FACTOR ACTIVATOR FECR-RELATED"/>
    <property type="match status" value="1"/>
</dbReference>
<dbReference type="Proteomes" id="UP000480178">
    <property type="component" value="Chromosome"/>
</dbReference>
<dbReference type="InterPro" id="IPR006860">
    <property type="entry name" value="FecR"/>
</dbReference>
<keyword evidence="5" id="KW-1185">Reference proteome</keyword>
<evidence type="ECO:0000313" key="4">
    <source>
        <dbReference type="EMBL" id="QHT65696.1"/>
    </source>
</evidence>
<proteinExistence type="predicted"/>
<feature type="domain" description="FecR protein" evidence="2">
    <location>
        <begin position="137"/>
        <end position="231"/>
    </location>
</feature>
<dbReference type="PIRSF" id="PIRSF018266">
    <property type="entry name" value="FecR"/>
    <property type="match status" value="1"/>
</dbReference>
<dbReference type="Pfam" id="PF16344">
    <property type="entry name" value="FecR_C"/>
    <property type="match status" value="1"/>
</dbReference>
<evidence type="ECO:0000259" key="2">
    <source>
        <dbReference type="Pfam" id="PF04773"/>
    </source>
</evidence>